<comment type="caution">
    <text evidence="1">The sequence shown here is derived from an EMBL/GenBank/DDBJ whole genome shotgun (WGS) entry which is preliminary data.</text>
</comment>
<accession>A0A392VHQ1</accession>
<name>A0A392VHQ1_9FABA</name>
<reference evidence="1 2" key="1">
    <citation type="journal article" date="2018" name="Front. Plant Sci.">
        <title>Red Clover (Trifolium pratense) and Zigzag Clover (T. medium) - A Picture of Genomic Similarities and Differences.</title>
        <authorList>
            <person name="Dluhosova J."/>
            <person name="Istvanek J."/>
            <person name="Nedelnik J."/>
            <person name="Repkova J."/>
        </authorList>
    </citation>
    <scope>NUCLEOTIDE SEQUENCE [LARGE SCALE GENOMIC DNA]</scope>
    <source>
        <strain evidence="2">cv. 10/8</strain>
        <tissue evidence="1">Leaf</tissue>
    </source>
</reference>
<evidence type="ECO:0000313" key="2">
    <source>
        <dbReference type="Proteomes" id="UP000265520"/>
    </source>
</evidence>
<dbReference type="Proteomes" id="UP000265520">
    <property type="component" value="Unassembled WGS sequence"/>
</dbReference>
<feature type="non-terminal residue" evidence="1">
    <location>
        <position position="1"/>
    </location>
</feature>
<evidence type="ECO:0000313" key="1">
    <source>
        <dbReference type="EMBL" id="MCI85910.1"/>
    </source>
</evidence>
<protein>
    <submittedName>
        <fullName evidence="1">Uncharacterized protein</fullName>
    </submittedName>
</protein>
<keyword evidence="2" id="KW-1185">Reference proteome</keyword>
<dbReference type="EMBL" id="LXQA011126551">
    <property type="protein sequence ID" value="MCI85910.1"/>
    <property type="molecule type" value="Genomic_DNA"/>
</dbReference>
<organism evidence="1 2">
    <name type="scientific">Trifolium medium</name>
    <dbReference type="NCBI Taxonomy" id="97028"/>
    <lineage>
        <taxon>Eukaryota</taxon>
        <taxon>Viridiplantae</taxon>
        <taxon>Streptophyta</taxon>
        <taxon>Embryophyta</taxon>
        <taxon>Tracheophyta</taxon>
        <taxon>Spermatophyta</taxon>
        <taxon>Magnoliopsida</taxon>
        <taxon>eudicotyledons</taxon>
        <taxon>Gunneridae</taxon>
        <taxon>Pentapetalae</taxon>
        <taxon>rosids</taxon>
        <taxon>fabids</taxon>
        <taxon>Fabales</taxon>
        <taxon>Fabaceae</taxon>
        <taxon>Papilionoideae</taxon>
        <taxon>50 kb inversion clade</taxon>
        <taxon>NPAAA clade</taxon>
        <taxon>Hologalegina</taxon>
        <taxon>IRL clade</taxon>
        <taxon>Trifolieae</taxon>
        <taxon>Trifolium</taxon>
    </lineage>
</organism>
<sequence length="55" mass="6233">PGLYGSDSDPFILPAVPQRPDMAGNFQRQTMRLLEHQNHVQDAWDPDYAADQPPQ</sequence>
<dbReference type="AlphaFoldDB" id="A0A392VHQ1"/>
<proteinExistence type="predicted"/>